<comment type="caution">
    <text evidence="4">The sequence shown here is derived from an EMBL/GenBank/DDBJ whole genome shotgun (WGS) entry which is preliminary data.</text>
</comment>
<feature type="DNA-binding region" description="H-T-H motif" evidence="2">
    <location>
        <begin position="29"/>
        <end position="48"/>
    </location>
</feature>
<name>A0ABW9ACS5_9BURK</name>
<protein>
    <submittedName>
        <fullName evidence="4">TetR/AcrR family transcriptional regulator</fullName>
    </submittedName>
</protein>
<evidence type="ECO:0000256" key="2">
    <source>
        <dbReference type="PROSITE-ProRule" id="PRU00335"/>
    </source>
</evidence>
<proteinExistence type="predicted"/>
<evidence type="ECO:0000259" key="3">
    <source>
        <dbReference type="PROSITE" id="PS50977"/>
    </source>
</evidence>
<dbReference type="EMBL" id="JAQQFM010000006">
    <property type="protein sequence ID" value="MFL9925700.1"/>
    <property type="molecule type" value="Genomic_DNA"/>
</dbReference>
<dbReference type="SUPFAM" id="SSF46689">
    <property type="entry name" value="Homeodomain-like"/>
    <property type="match status" value="1"/>
</dbReference>
<dbReference type="RefSeq" id="WP_408158884.1">
    <property type="nucleotide sequence ID" value="NZ_JAQQFM010000006.1"/>
</dbReference>
<sequence>MRKKSEERRQAMIDIAAEVFNEIGFEGASMAVISARIGGSKATLYNYFSSKEEIFVEVMLKQVGCQFENVFTALQDEDDLRAALLQLAIHYLSVVLKPDVVAVKRLAMYYAGKSELGPLLYERGPKRGWTRISEFLKFKMEQGELQSSDSWIAALQFRSLVEAEWVDVRMLNVVTTVSPAKIKISAARAVDSFIRMHEVRPSV</sequence>
<evidence type="ECO:0000256" key="1">
    <source>
        <dbReference type="ARBA" id="ARBA00023125"/>
    </source>
</evidence>
<feature type="domain" description="HTH tetR-type" evidence="3">
    <location>
        <begin position="6"/>
        <end position="66"/>
    </location>
</feature>
<dbReference type="Pfam" id="PF00440">
    <property type="entry name" value="TetR_N"/>
    <property type="match status" value="1"/>
</dbReference>
<reference evidence="4 5" key="1">
    <citation type="journal article" date="2024" name="Chem. Sci.">
        <title>Discovery of megapolipeptins by genome mining of a Burkholderiales bacteria collection.</title>
        <authorList>
            <person name="Paulo B.S."/>
            <person name="Recchia M.J.J."/>
            <person name="Lee S."/>
            <person name="Fergusson C.H."/>
            <person name="Romanowski S.B."/>
            <person name="Hernandez A."/>
            <person name="Krull N."/>
            <person name="Liu D.Y."/>
            <person name="Cavanagh H."/>
            <person name="Bos A."/>
            <person name="Gray C.A."/>
            <person name="Murphy B.T."/>
            <person name="Linington R.G."/>
            <person name="Eustaquio A.S."/>
        </authorList>
    </citation>
    <scope>NUCLEOTIDE SEQUENCE [LARGE SCALE GENOMIC DNA]</scope>
    <source>
        <strain evidence="4 5">RL21-008-BIB-A</strain>
    </source>
</reference>
<dbReference type="InterPro" id="IPR039536">
    <property type="entry name" value="TetR_C_Proteobacteria"/>
</dbReference>
<evidence type="ECO:0000313" key="4">
    <source>
        <dbReference type="EMBL" id="MFL9925700.1"/>
    </source>
</evidence>
<organism evidence="4 5">
    <name type="scientific">Herbaspirillum lusitanum</name>
    <dbReference type="NCBI Taxonomy" id="213312"/>
    <lineage>
        <taxon>Bacteria</taxon>
        <taxon>Pseudomonadati</taxon>
        <taxon>Pseudomonadota</taxon>
        <taxon>Betaproteobacteria</taxon>
        <taxon>Burkholderiales</taxon>
        <taxon>Oxalobacteraceae</taxon>
        <taxon>Herbaspirillum</taxon>
    </lineage>
</organism>
<dbReference type="PROSITE" id="PS50977">
    <property type="entry name" value="HTH_TETR_2"/>
    <property type="match status" value="1"/>
</dbReference>
<dbReference type="InterPro" id="IPR009057">
    <property type="entry name" value="Homeodomain-like_sf"/>
</dbReference>
<dbReference type="Pfam" id="PF14246">
    <property type="entry name" value="TetR_C_7"/>
    <property type="match status" value="1"/>
</dbReference>
<dbReference type="PANTHER" id="PTHR30055:SF119">
    <property type="entry name" value="NALC"/>
    <property type="match status" value="1"/>
</dbReference>
<dbReference type="Proteomes" id="UP001629246">
    <property type="component" value="Unassembled WGS sequence"/>
</dbReference>
<gene>
    <name evidence="4" type="ORF">PQR62_15575</name>
</gene>
<keyword evidence="5" id="KW-1185">Reference proteome</keyword>
<dbReference type="PRINTS" id="PR00455">
    <property type="entry name" value="HTHTETR"/>
</dbReference>
<accession>A0ABW9ACS5</accession>
<dbReference type="InterPro" id="IPR050109">
    <property type="entry name" value="HTH-type_TetR-like_transc_reg"/>
</dbReference>
<dbReference type="Gene3D" id="1.10.357.10">
    <property type="entry name" value="Tetracycline Repressor, domain 2"/>
    <property type="match status" value="1"/>
</dbReference>
<evidence type="ECO:0000313" key="5">
    <source>
        <dbReference type="Proteomes" id="UP001629246"/>
    </source>
</evidence>
<keyword evidence="1 2" id="KW-0238">DNA-binding</keyword>
<dbReference type="PANTHER" id="PTHR30055">
    <property type="entry name" value="HTH-TYPE TRANSCRIPTIONAL REGULATOR RUTR"/>
    <property type="match status" value="1"/>
</dbReference>
<dbReference type="InterPro" id="IPR001647">
    <property type="entry name" value="HTH_TetR"/>
</dbReference>